<keyword evidence="3" id="KW-1185">Reference proteome</keyword>
<protein>
    <submittedName>
        <fullName evidence="2">Uncharacterized protein</fullName>
    </submittedName>
</protein>
<comment type="caution">
    <text evidence="2">The sequence shown here is derived from an EMBL/GenBank/DDBJ whole genome shotgun (WGS) entry which is preliminary data.</text>
</comment>
<organism evidence="2 3">
    <name type="scientific">Rhynocoris fuscipes</name>
    <dbReference type="NCBI Taxonomy" id="488301"/>
    <lineage>
        <taxon>Eukaryota</taxon>
        <taxon>Metazoa</taxon>
        <taxon>Ecdysozoa</taxon>
        <taxon>Arthropoda</taxon>
        <taxon>Hexapoda</taxon>
        <taxon>Insecta</taxon>
        <taxon>Pterygota</taxon>
        <taxon>Neoptera</taxon>
        <taxon>Paraneoptera</taxon>
        <taxon>Hemiptera</taxon>
        <taxon>Heteroptera</taxon>
        <taxon>Panheteroptera</taxon>
        <taxon>Cimicomorpha</taxon>
        <taxon>Reduviidae</taxon>
        <taxon>Harpactorinae</taxon>
        <taxon>Harpactorini</taxon>
        <taxon>Rhynocoris</taxon>
    </lineage>
</organism>
<reference evidence="2 3" key="1">
    <citation type="submission" date="2022-12" db="EMBL/GenBank/DDBJ databases">
        <title>Chromosome-level genome assembly of true bugs.</title>
        <authorList>
            <person name="Ma L."/>
            <person name="Li H."/>
        </authorList>
    </citation>
    <scope>NUCLEOTIDE SEQUENCE [LARGE SCALE GENOMIC DNA]</scope>
    <source>
        <strain evidence="2">Lab_2022b</strain>
    </source>
</reference>
<feature type="region of interest" description="Disordered" evidence="1">
    <location>
        <begin position="1"/>
        <end position="47"/>
    </location>
</feature>
<name>A0AAW1CJX6_9HEMI</name>
<feature type="compositionally biased region" description="Basic and acidic residues" evidence="1">
    <location>
        <begin position="9"/>
        <end position="37"/>
    </location>
</feature>
<evidence type="ECO:0000313" key="3">
    <source>
        <dbReference type="Proteomes" id="UP001461498"/>
    </source>
</evidence>
<dbReference type="AlphaFoldDB" id="A0AAW1CJX6"/>
<evidence type="ECO:0000256" key="1">
    <source>
        <dbReference type="SAM" id="MobiDB-lite"/>
    </source>
</evidence>
<sequence>MSSGGMIPDTKRNICKKDGIVDNPVDRQKRIDQESRDSVITGMQQSTASTLDGHRIMETQFFKGMKCLQSQTICRIFRLR</sequence>
<dbReference type="Proteomes" id="UP001461498">
    <property type="component" value="Unassembled WGS sequence"/>
</dbReference>
<accession>A0AAW1CJX6</accession>
<gene>
    <name evidence="2" type="ORF">O3M35_013170</name>
</gene>
<evidence type="ECO:0000313" key="2">
    <source>
        <dbReference type="EMBL" id="KAK9496545.1"/>
    </source>
</evidence>
<proteinExistence type="predicted"/>
<dbReference type="EMBL" id="JAPXFL010000072">
    <property type="protein sequence ID" value="KAK9496545.1"/>
    <property type="molecule type" value="Genomic_DNA"/>
</dbReference>